<keyword evidence="1" id="KW-0472">Membrane</keyword>
<keyword evidence="1" id="KW-1133">Transmembrane helix</keyword>
<reference evidence="2 3" key="1">
    <citation type="submission" date="2020-08" db="EMBL/GenBank/DDBJ databases">
        <title>Genomic Encyclopedia of Type Strains, Phase IV (KMG-IV): sequencing the most valuable type-strain genomes for metagenomic binning, comparative biology and taxonomic classification.</title>
        <authorList>
            <person name="Goeker M."/>
        </authorList>
    </citation>
    <scope>NUCLEOTIDE SEQUENCE [LARGE SCALE GENOMIC DNA]</scope>
    <source>
        <strain evidence="2 3">DSM 25335</strain>
    </source>
</reference>
<accession>A0A7W8HZE7</accession>
<feature type="transmembrane region" description="Helical" evidence="1">
    <location>
        <begin position="69"/>
        <end position="93"/>
    </location>
</feature>
<dbReference type="RefSeq" id="WP_183255305.1">
    <property type="nucleotide sequence ID" value="NZ_BAAAFF010000001.1"/>
</dbReference>
<feature type="transmembrane region" description="Helical" evidence="1">
    <location>
        <begin position="100"/>
        <end position="129"/>
    </location>
</feature>
<keyword evidence="1" id="KW-0812">Transmembrane</keyword>
<name>A0A7W8HZE7_9CAUL</name>
<organism evidence="2 3">
    <name type="scientific">Brevundimonas basaltis</name>
    <dbReference type="NCBI Taxonomy" id="472166"/>
    <lineage>
        <taxon>Bacteria</taxon>
        <taxon>Pseudomonadati</taxon>
        <taxon>Pseudomonadota</taxon>
        <taxon>Alphaproteobacteria</taxon>
        <taxon>Caulobacterales</taxon>
        <taxon>Caulobacteraceae</taxon>
        <taxon>Brevundimonas</taxon>
    </lineage>
</organism>
<sequence length="156" mass="16189">MATPTHADAPSRAPLKAGALAGLIAGAVFMMMEMGLVALTGDSPWGPPRMIAAIVMGEGVLPPPASFDLMVMMAAMAVHFLLSIVIGVGFAVVARRLGWIMAVAVGGAVGLALYVVNFYGMTAVFPWFAMARNTISIVSHLVFGLVLGLSFRALAK</sequence>
<keyword evidence="3" id="KW-1185">Reference proteome</keyword>
<feature type="transmembrane region" description="Helical" evidence="1">
    <location>
        <begin position="135"/>
        <end position="155"/>
    </location>
</feature>
<proteinExistence type="predicted"/>
<protein>
    <submittedName>
        <fullName evidence="2">Putative membrane protein YagU involved in acid resistance</fullName>
    </submittedName>
</protein>
<dbReference type="Proteomes" id="UP000566663">
    <property type="component" value="Unassembled WGS sequence"/>
</dbReference>
<dbReference type="AlphaFoldDB" id="A0A7W8HZE7"/>
<feature type="transmembrane region" description="Helical" evidence="1">
    <location>
        <begin position="20"/>
        <end position="40"/>
    </location>
</feature>
<comment type="caution">
    <text evidence="2">The sequence shown here is derived from an EMBL/GenBank/DDBJ whole genome shotgun (WGS) entry which is preliminary data.</text>
</comment>
<dbReference type="EMBL" id="JACHFZ010000004">
    <property type="protein sequence ID" value="MBB5292701.1"/>
    <property type="molecule type" value="Genomic_DNA"/>
</dbReference>
<evidence type="ECO:0000313" key="3">
    <source>
        <dbReference type="Proteomes" id="UP000566663"/>
    </source>
</evidence>
<evidence type="ECO:0000256" key="1">
    <source>
        <dbReference type="SAM" id="Phobius"/>
    </source>
</evidence>
<gene>
    <name evidence="2" type="ORF">HNQ67_002225</name>
</gene>
<evidence type="ECO:0000313" key="2">
    <source>
        <dbReference type="EMBL" id="MBB5292701.1"/>
    </source>
</evidence>